<comment type="cofactor">
    <cofactor evidence="10">
        <name>phosphate</name>
        <dbReference type="ChEBI" id="CHEBI:43474"/>
    </cofactor>
</comment>
<keyword evidence="6" id="KW-0119">Carbohydrate metabolism</keyword>
<dbReference type="Gene3D" id="1.50.10.10">
    <property type="match status" value="1"/>
</dbReference>
<evidence type="ECO:0000256" key="4">
    <source>
        <dbReference type="ARBA" id="ARBA00019905"/>
    </source>
</evidence>
<feature type="domain" description="GH15-like" evidence="12">
    <location>
        <begin position="234"/>
        <end position="594"/>
    </location>
</feature>
<dbReference type="FunFam" id="1.50.10.10:FF:000005">
    <property type="entry name" value="Glycosyl hydrolase, glucoamylase"/>
    <property type="match status" value="1"/>
</dbReference>
<dbReference type="HOGENOM" id="CLU_010399_2_0_5"/>
<dbReference type="SUPFAM" id="SSF48208">
    <property type="entry name" value="Six-hairpin glycosidases"/>
    <property type="match status" value="1"/>
</dbReference>
<evidence type="ECO:0000259" key="12">
    <source>
        <dbReference type="Pfam" id="PF00723"/>
    </source>
</evidence>
<dbReference type="Pfam" id="PF00723">
    <property type="entry name" value="Glyco_hydro_15"/>
    <property type="match status" value="1"/>
</dbReference>
<dbReference type="GO" id="GO:0004555">
    <property type="term" value="F:alpha,alpha-trehalase activity"/>
    <property type="evidence" value="ECO:0007669"/>
    <property type="project" value="UniProtKB-EC"/>
</dbReference>
<evidence type="ECO:0000313" key="15">
    <source>
        <dbReference type="Proteomes" id="UP000005952"/>
    </source>
</evidence>
<evidence type="ECO:0000256" key="9">
    <source>
        <dbReference type="ARBA" id="ARBA00031637"/>
    </source>
</evidence>
<organism evidence="14 15">
    <name type="scientific">Hyphomicrobium denitrificans 1NES1</name>
    <dbReference type="NCBI Taxonomy" id="670307"/>
    <lineage>
        <taxon>Bacteria</taxon>
        <taxon>Pseudomonadati</taxon>
        <taxon>Pseudomonadota</taxon>
        <taxon>Alphaproteobacteria</taxon>
        <taxon>Hyphomicrobiales</taxon>
        <taxon>Hyphomicrobiaceae</taxon>
        <taxon>Hyphomicrobium</taxon>
    </lineage>
</organism>
<evidence type="ECO:0000259" key="13">
    <source>
        <dbReference type="Pfam" id="PF19291"/>
    </source>
</evidence>
<evidence type="ECO:0000256" key="7">
    <source>
        <dbReference type="ARBA" id="ARBA00023295"/>
    </source>
</evidence>
<comment type="similarity">
    <text evidence="2">Belongs to the glycosyl hydrolase 15 family.</text>
</comment>
<proteinExistence type="inferred from homology"/>
<keyword evidence="5 14" id="KW-0378">Hydrolase</keyword>
<comment type="catalytic activity">
    <reaction evidence="1">
        <text>alpha,alpha-trehalose + H2O = alpha-D-glucose + beta-D-glucose</text>
        <dbReference type="Rhea" id="RHEA:32675"/>
        <dbReference type="ChEBI" id="CHEBI:15377"/>
        <dbReference type="ChEBI" id="CHEBI:15903"/>
        <dbReference type="ChEBI" id="CHEBI:16551"/>
        <dbReference type="ChEBI" id="CHEBI:17925"/>
        <dbReference type="EC" id="3.2.1.28"/>
    </reaction>
</comment>
<dbReference type="InterPro" id="IPR008928">
    <property type="entry name" value="6-hairpin_glycosidase_sf"/>
</dbReference>
<dbReference type="eggNOG" id="COG3387">
    <property type="taxonomic scope" value="Bacteria"/>
</dbReference>
<dbReference type="PANTHER" id="PTHR31616:SF0">
    <property type="entry name" value="GLUCAN 1,4-ALPHA-GLUCOSIDASE"/>
    <property type="match status" value="1"/>
</dbReference>
<gene>
    <name evidence="14" type="ORF">HYPDE_26223</name>
</gene>
<comment type="pathway">
    <text evidence="11">Glycan degradation; trehalose degradation; D-glucose from alpha,alpha-trehalose: step 1/1.</text>
</comment>
<keyword evidence="15" id="KW-1185">Reference proteome</keyword>
<dbReference type="InterPro" id="IPR012341">
    <property type="entry name" value="6hp_glycosidase-like_sf"/>
</dbReference>
<dbReference type="EC" id="3.2.1.28" evidence="3"/>
<protein>
    <recommendedName>
        <fullName evidence="4">Trehalase</fullName>
        <ecNumber evidence="3">3.2.1.28</ecNumber>
    </recommendedName>
    <alternativeName>
        <fullName evidence="8">Alpha,alpha-trehalase</fullName>
    </alternativeName>
    <alternativeName>
        <fullName evidence="9">Alpha,alpha-trehalose glucohydrolase</fullName>
    </alternativeName>
</protein>
<dbReference type="STRING" id="670307.HYPDE_26223"/>
<dbReference type="AlphaFoldDB" id="N0B409"/>
<evidence type="ECO:0000256" key="5">
    <source>
        <dbReference type="ARBA" id="ARBA00022801"/>
    </source>
</evidence>
<dbReference type="InterPro" id="IPR011613">
    <property type="entry name" value="GH15-like"/>
</dbReference>
<dbReference type="InterPro" id="IPR045582">
    <property type="entry name" value="Trehalase-like_N"/>
</dbReference>
<name>N0B409_9HYPH</name>
<reference evidence="14 15" key="1">
    <citation type="journal article" date="2013" name="Genome Announc.">
        <title>Genome sequences for three denitrifying bacterial strains isolated from a uranium- and nitrate-contaminated subsurface environment.</title>
        <authorList>
            <person name="Venkatramanan R."/>
            <person name="Prakash O."/>
            <person name="Woyke T."/>
            <person name="Chain P."/>
            <person name="Goodwin L.A."/>
            <person name="Watson D."/>
            <person name="Brooks S."/>
            <person name="Kostka J.E."/>
            <person name="Green S.J."/>
        </authorList>
    </citation>
    <scope>NUCLEOTIDE SEQUENCE [LARGE SCALE GENOMIC DNA]</scope>
    <source>
        <strain evidence="14 15">1NES1</strain>
    </source>
</reference>
<dbReference type="RefSeq" id="WP_015596964.1">
    <property type="nucleotide sequence ID" value="NC_021172.1"/>
</dbReference>
<dbReference type="Pfam" id="PF19291">
    <property type="entry name" value="TREH_N"/>
    <property type="match status" value="1"/>
</dbReference>
<evidence type="ECO:0000256" key="3">
    <source>
        <dbReference type="ARBA" id="ARBA00012757"/>
    </source>
</evidence>
<sequence>MQPDGSIIADLPITPRRIADYALIGDCETAALVGCDGSIDWLCWPRFDSGACFAALLGGPEHGRWFIAPKDRAPRITRRYIDGSLILVTTFETKSGIVELVDFMPPHDGSADLVRLVRGVRGHVDLRTEFILRFDYGSIVPWVERLDGEGLRAIAGPEMAVLRTSVSLHGQDFTTVGEFAVGAGDVVPFVLSYGPSQLQPPKGVDPERALQETEAFWRAWSDRCATAGNWSEPVKRSLTVLKGLTYAPTGGIVAAPTTSLPEQAGGVRNWDYRYCWLRDATFTLLALGTAGYYEEARDWRDWLLRAVAGRPDKLQIMYGLGGERRLPEWEVPWLSGFDGARPVRIGNAAATQLQLDVYGEIADAMFQAHQHGLPPVDRWSAIRRGFLDHLETAWRKPDEGIWEVRGPPQHLTHSKVMAWVAFDRAVRWVDQLGVVAPIDHWCEVRDAIHADVCRNGFNSKLDTFVQAYGSEILDASLLLLPIVGFLPPSDPRILGTLRAIERRLLVDGLVFRYKTGETEDGLPPGENAFLACSFWFVDNLILQGRIAEAQSMFERLLALRNDVGLLAEEYDPRTGRLMGNFPQAFSHVSLVNTAYNLTRYKGPSEERADQKAAED</sequence>
<evidence type="ECO:0000256" key="8">
    <source>
        <dbReference type="ARBA" id="ARBA00030473"/>
    </source>
</evidence>
<feature type="domain" description="Trehalase-like N-terminal" evidence="13">
    <location>
        <begin position="17"/>
        <end position="165"/>
    </location>
</feature>
<evidence type="ECO:0000256" key="10">
    <source>
        <dbReference type="ARBA" id="ARBA00053030"/>
    </source>
</evidence>
<evidence type="ECO:0000256" key="1">
    <source>
        <dbReference type="ARBA" id="ARBA00001576"/>
    </source>
</evidence>
<dbReference type="Proteomes" id="UP000005952">
    <property type="component" value="Chromosome"/>
</dbReference>
<evidence type="ECO:0000256" key="11">
    <source>
        <dbReference type="ARBA" id="ARBA00060615"/>
    </source>
</evidence>
<evidence type="ECO:0000256" key="2">
    <source>
        <dbReference type="ARBA" id="ARBA00006188"/>
    </source>
</evidence>
<evidence type="ECO:0000256" key="6">
    <source>
        <dbReference type="ARBA" id="ARBA00023277"/>
    </source>
</evidence>
<evidence type="ECO:0000313" key="14">
    <source>
        <dbReference type="EMBL" id="AGK56927.1"/>
    </source>
</evidence>
<dbReference type="OrthoDB" id="3902805at2"/>
<dbReference type="PANTHER" id="PTHR31616">
    <property type="entry name" value="TREHALASE"/>
    <property type="match status" value="1"/>
</dbReference>
<keyword evidence="7" id="KW-0326">Glycosidase</keyword>
<dbReference type="KEGG" id="hdt:HYPDE_26223"/>
<accession>N0B409</accession>
<dbReference type="EMBL" id="CP005587">
    <property type="protein sequence ID" value="AGK56927.1"/>
    <property type="molecule type" value="Genomic_DNA"/>
</dbReference>
<dbReference type="GO" id="GO:0005993">
    <property type="term" value="P:trehalose catabolic process"/>
    <property type="evidence" value="ECO:0007669"/>
    <property type="project" value="UniProtKB-ARBA"/>
</dbReference>